<name>A0AAD5WGC0_PARTN</name>
<evidence type="ECO:0000313" key="1">
    <source>
        <dbReference type="EMBL" id="KAJ1369005.1"/>
    </source>
</evidence>
<feature type="non-terminal residue" evidence="1">
    <location>
        <position position="1"/>
    </location>
</feature>
<evidence type="ECO:0000313" key="2">
    <source>
        <dbReference type="Proteomes" id="UP001196413"/>
    </source>
</evidence>
<comment type="caution">
    <text evidence="1">The sequence shown here is derived from an EMBL/GenBank/DDBJ whole genome shotgun (WGS) entry which is preliminary data.</text>
</comment>
<keyword evidence="2" id="KW-1185">Reference proteome</keyword>
<accession>A0AAD5WGC0</accession>
<protein>
    <submittedName>
        <fullName evidence="1">Uncharacterized protein</fullName>
    </submittedName>
</protein>
<dbReference type="EMBL" id="JAHQIW010006381">
    <property type="protein sequence ID" value="KAJ1369005.1"/>
    <property type="molecule type" value="Genomic_DNA"/>
</dbReference>
<dbReference type="Proteomes" id="UP001196413">
    <property type="component" value="Unassembled WGS sequence"/>
</dbReference>
<gene>
    <name evidence="1" type="ORF">KIN20_030376</name>
</gene>
<proteinExistence type="predicted"/>
<dbReference type="AlphaFoldDB" id="A0AAD5WGC0"/>
<organism evidence="1 2">
    <name type="scientific">Parelaphostrongylus tenuis</name>
    <name type="common">Meningeal worm</name>
    <dbReference type="NCBI Taxonomy" id="148309"/>
    <lineage>
        <taxon>Eukaryota</taxon>
        <taxon>Metazoa</taxon>
        <taxon>Ecdysozoa</taxon>
        <taxon>Nematoda</taxon>
        <taxon>Chromadorea</taxon>
        <taxon>Rhabditida</taxon>
        <taxon>Rhabditina</taxon>
        <taxon>Rhabditomorpha</taxon>
        <taxon>Strongyloidea</taxon>
        <taxon>Metastrongylidae</taxon>
        <taxon>Parelaphostrongylus</taxon>
    </lineage>
</organism>
<sequence length="98" mass="11407">GITAKIHPELRERILQTFPEIKEVTSQSYITTKEYEMALRVFFRNHEQNIHFSIPKRILHPLNLSETVTESGGAKVASTGQTYQEKKDNDYSYDKILH</sequence>
<reference evidence="1" key="1">
    <citation type="submission" date="2021-06" db="EMBL/GenBank/DDBJ databases">
        <title>Parelaphostrongylus tenuis whole genome reference sequence.</title>
        <authorList>
            <person name="Garwood T.J."/>
            <person name="Larsen P.A."/>
            <person name="Fountain-Jones N.M."/>
            <person name="Garbe J.R."/>
            <person name="Macchietto M.G."/>
            <person name="Kania S.A."/>
            <person name="Gerhold R.W."/>
            <person name="Richards J.E."/>
            <person name="Wolf T.M."/>
        </authorList>
    </citation>
    <scope>NUCLEOTIDE SEQUENCE</scope>
    <source>
        <strain evidence="1">MNPRO001-30</strain>
        <tissue evidence="1">Meninges</tissue>
    </source>
</reference>